<evidence type="ECO:0000313" key="8">
    <source>
        <dbReference type="Proteomes" id="UP001341444"/>
    </source>
</evidence>
<dbReference type="PANTHER" id="PTHR11070">
    <property type="entry name" value="UVRD / RECB / PCRA DNA HELICASE FAMILY MEMBER"/>
    <property type="match status" value="1"/>
</dbReference>
<dbReference type="Pfam" id="PF00580">
    <property type="entry name" value="UvrD-helicase"/>
    <property type="match status" value="1"/>
</dbReference>
<evidence type="ECO:0000256" key="5">
    <source>
        <dbReference type="PROSITE-ProRule" id="PRU00560"/>
    </source>
</evidence>
<keyword evidence="1 5" id="KW-0547">Nucleotide-binding</keyword>
<protein>
    <submittedName>
        <fullName evidence="7">RNA polymerase recycling motor HelD</fullName>
    </submittedName>
</protein>
<dbReference type="EMBL" id="JARMAB010000005">
    <property type="protein sequence ID" value="MED1202350.1"/>
    <property type="molecule type" value="Genomic_DNA"/>
</dbReference>
<dbReference type="PANTHER" id="PTHR11070:SF17">
    <property type="entry name" value="DNA HELICASE IV"/>
    <property type="match status" value="1"/>
</dbReference>
<dbReference type="RefSeq" id="WP_066267012.1">
    <property type="nucleotide sequence ID" value="NZ_JARMAB010000005.1"/>
</dbReference>
<dbReference type="InterPro" id="IPR014016">
    <property type="entry name" value="UvrD-like_ATP-bd"/>
</dbReference>
<feature type="binding site" evidence="5">
    <location>
        <begin position="219"/>
        <end position="226"/>
    </location>
    <ligand>
        <name>ATP</name>
        <dbReference type="ChEBI" id="CHEBI:30616"/>
    </ligand>
</feature>
<evidence type="ECO:0000256" key="4">
    <source>
        <dbReference type="ARBA" id="ARBA00022840"/>
    </source>
</evidence>
<gene>
    <name evidence="7" type="primary">helD</name>
    <name evidence="7" type="ORF">P4T90_04500</name>
</gene>
<dbReference type="Gene3D" id="1.10.10.160">
    <property type="match status" value="1"/>
</dbReference>
<keyword evidence="3 5" id="KW-0347">Helicase</keyword>
<proteinExistence type="predicted"/>
<organism evidence="7 8">
    <name type="scientific">Heyndrickxia acidicola</name>
    <dbReference type="NCBI Taxonomy" id="209389"/>
    <lineage>
        <taxon>Bacteria</taxon>
        <taxon>Bacillati</taxon>
        <taxon>Bacillota</taxon>
        <taxon>Bacilli</taxon>
        <taxon>Bacillales</taxon>
        <taxon>Bacillaceae</taxon>
        <taxon>Heyndrickxia</taxon>
    </lineage>
</organism>
<dbReference type="Pfam" id="PF13538">
    <property type="entry name" value="UvrD_C_2"/>
    <property type="match status" value="1"/>
</dbReference>
<comment type="caution">
    <text evidence="7">The sequence shown here is derived from an EMBL/GenBank/DDBJ whole genome shotgun (WGS) entry which is preliminary data.</text>
</comment>
<dbReference type="NCBIfam" id="NF041464">
    <property type="entry name" value="HelD_BACSU"/>
    <property type="match status" value="1"/>
</dbReference>
<evidence type="ECO:0000259" key="6">
    <source>
        <dbReference type="PROSITE" id="PS51198"/>
    </source>
</evidence>
<accession>A0ABU6MH31</accession>
<dbReference type="InterPro" id="IPR027417">
    <property type="entry name" value="P-loop_NTPase"/>
</dbReference>
<name>A0ABU6MH31_9BACI</name>
<dbReference type="InterPro" id="IPR000212">
    <property type="entry name" value="DNA_helicase_UvrD/REP"/>
</dbReference>
<evidence type="ECO:0000256" key="2">
    <source>
        <dbReference type="ARBA" id="ARBA00022801"/>
    </source>
</evidence>
<dbReference type="Gene3D" id="3.40.50.300">
    <property type="entry name" value="P-loop containing nucleotide triphosphate hydrolases"/>
    <property type="match status" value="3"/>
</dbReference>
<dbReference type="PROSITE" id="PS51198">
    <property type="entry name" value="UVRD_HELICASE_ATP_BIND"/>
    <property type="match status" value="1"/>
</dbReference>
<keyword evidence="4 5" id="KW-0067">ATP-binding</keyword>
<keyword evidence="8" id="KW-1185">Reference proteome</keyword>
<evidence type="ECO:0000256" key="1">
    <source>
        <dbReference type="ARBA" id="ARBA00022741"/>
    </source>
</evidence>
<dbReference type="SUPFAM" id="SSF52540">
    <property type="entry name" value="P-loop containing nucleoside triphosphate hydrolases"/>
    <property type="match status" value="1"/>
</dbReference>
<sequence>MEEKLKHQDYEEEAERLDFTRKYMEIVIKASESDEATFRDQLKEALEGIELAESSMSYMSMLTNSNLLRRTSEEVKKLKKFYGKPYFARIDYERAETHQKEILYIGKVSLFDKETQQPIIVDWRSPVANLYYDGRLGDVSYEAEGEEYNGYLSLKRQYIIEDGQLEEIRDIDLTTTDELLQMSLSESASNRLTEIVSTIQEEQNNIIRADLNKPIIVQGAAGSGKTTIALHRLSYFIYTYAERFNPHDLMILAPNRLFIDYISEVLPELGVENILQTTFIDYVKACIGKNIKLKHPEEKLLAFINRDLKEPEKMKWLTDFKSSLRFRDIVDRYLLDILGTMLPKEDFYVSKFRVYSAKKLRKLIQYEYQYLPYYRRLDKVKRVLQNHVRTDKKQMIEKMTNFYDAKLDRALYSKGDAEKRKLFVSKALDKKVEELQELKKAIRSSVNDYMKHFPKHDLFYYYKELVTNREIFGKYAADLLDEEQIEFFCSHQISLSQSRLYEMEDLAALLYLQAKIYGISQELHVKNIVIDEAQDYSYFQLYALKSALDTDMFTIVGDLAQGIHSYRGIKDWGIVLDEIFPRASYKTLQKSYRTTVEIMNTANDLLKLLKLELPVVEPVVRHGKKPIFYFAGSNENMIASITNYINQLYEEGMKTVAVIGKTKEECIKLTKYFEQYSNLRVQCLKENEEINKDEVVIVSSHLSKGLEFDAVIISSVAEQFEAEEIDIKLLYVAMTRPLHRLAFFGNSPSVFLLDYLKPDLFDVTETMNEPIR</sequence>
<dbReference type="InterPro" id="IPR027785">
    <property type="entry name" value="UvrD-like_helicase_C"/>
</dbReference>
<evidence type="ECO:0000256" key="3">
    <source>
        <dbReference type="ARBA" id="ARBA00022806"/>
    </source>
</evidence>
<evidence type="ECO:0000313" key="7">
    <source>
        <dbReference type="EMBL" id="MED1202350.1"/>
    </source>
</evidence>
<reference evidence="7 8" key="1">
    <citation type="submission" date="2023-03" db="EMBL/GenBank/DDBJ databases">
        <title>Bacillus Genome Sequencing.</title>
        <authorList>
            <person name="Dunlap C."/>
        </authorList>
    </citation>
    <scope>NUCLEOTIDE SEQUENCE [LARGE SCALE GENOMIC DNA]</scope>
    <source>
        <strain evidence="7 8">B-23453</strain>
    </source>
</reference>
<dbReference type="InterPro" id="IPR013986">
    <property type="entry name" value="DExx_box_DNA_helicase_dom_sf"/>
</dbReference>
<feature type="domain" description="UvrD-like helicase ATP-binding" evidence="6">
    <location>
        <begin position="198"/>
        <end position="595"/>
    </location>
</feature>
<keyword evidence="2 5" id="KW-0378">Hydrolase</keyword>
<dbReference type="InterPro" id="IPR048228">
    <property type="entry name" value="HelD_bacillota"/>
</dbReference>
<dbReference type="Proteomes" id="UP001341444">
    <property type="component" value="Unassembled WGS sequence"/>
</dbReference>